<keyword evidence="3" id="KW-1185">Reference proteome</keyword>
<feature type="compositionally biased region" description="Polar residues" evidence="1">
    <location>
        <begin position="79"/>
        <end position="89"/>
    </location>
</feature>
<gene>
    <name evidence="2" type="ORF">RISK_006736</name>
</gene>
<dbReference type="EMBL" id="LECT01000055">
    <property type="protein sequence ID" value="KLU01167.1"/>
    <property type="molecule type" value="Genomic_DNA"/>
</dbReference>
<evidence type="ECO:0000313" key="3">
    <source>
        <dbReference type="Proteomes" id="UP000036367"/>
    </source>
</evidence>
<dbReference type="AlphaFoldDB" id="A0A0J1B313"/>
<reference evidence="2" key="1">
    <citation type="submission" date="2015-05" db="EMBL/GenBank/DDBJ databases">
        <title>Permanent draft genome of Rhodopirellula islandicus K833.</title>
        <authorList>
            <person name="Kizina J."/>
            <person name="Richter M."/>
            <person name="Glockner F.O."/>
            <person name="Harder J."/>
        </authorList>
    </citation>
    <scope>NUCLEOTIDE SEQUENCE [LARGE SCALE GENOMIC DNA]</scope>
    <source>
        <strain evidence="2">K833</strain>
    </source>
</reference>
<organism evidence="2 3">
    <name type="scientific">Rhodopirellula islandica</name>
    <dbReference type="NCBI Taxonomy" id="595434"/>
    <lineage>
        <taxon>Bacteria</taxon>
        <taxon>Pseudomonadati</taxon>
        <taxon>Planctomycetota</taxon>
        <taxon>Planctomycetia</taxon>
        <taxon>Pirellulales</taxon>
        <taxon>Pirellulaceae</taxon>
        <taxon>Rhodopirellula</taxon>
    </lineage>
</organism>
<dbReference type="STRING" id="595434.RISK_006736"/>
<accession>A0A0J1B313</accession>
<protein>
    <submittedName>
        <fullName evidence="2">Uncharacterized protein</fullName>
    </submittedName>
</protein>
<sequence>MIVSNQSNGLAPAVEFTTETHDTLIHLAAQCINLAKRRESQMGFAATQTLLDLPRYRPKMPLVKTPPALQMSHAKLKQSDGQPSRSGIPSLSHPAGAMDPKP</sequence>
<dbReference type="Proteomes" id="UP000036367">
    <property type="component" value="Unassembled WGS sequence"/>
</dbReference>
<proteinExistence type="predicted"/>
<evidence type="ECO:0000256" key="1">
    <source>
        <dbReference type="SAM" id="MobiDB-lite"/>
    </source>
</evidence>
<comment type="caution">
    <text evidence="2">The sequence shown here is derived from an EMBL/GenBank/DDBJ whole genome shotgun (WGS) entry which is preliminary data.</text>
</comment>
<feature type="region of interest" description="Disordered" evidence="1">
    <location>
        <begin position="69"/>
        <end position="102"/>
    </location>
</feature>
<evidence type="ECO:0000313" key="2">
    <source>
        <dbReference type="EMBL" id="KLU01167.1"/>
    </source>
</evidence>
<dbReference type="PATRIC" id="fig|595434.4.peg.6412"/>
<name>A0A0J1B313_RHOIS</name>